<organism evidence="1 2">
    <name type="scientific">Bathymodiolus thermophilus thioautotrophic gill symbiont</name>
    <dbReference type="NCBI Taxonomy" id="2360"/>
    <lineage>
        <taxon>Bacteria</taxon>
        <taxon>Pseudomonadati</taxon>
        <taxon>Pseudomonadota</taxon>
        <taxon>Gammaproteobacteria</taxon>
        <taxon>sulfur-oxidizing symbionts</taxon>
    </lineage>
</organism>
<name>A0ABM8M6N1_9GAMM</name>
<evidence type="ECO:0008006" key="3">
    <source>
        <dbReference type="Google" id="ProtNLM"/>
    </source>
</evidence>
<dbReference type="Proteomes" id="UP000626656">
    <property type="component" value="Unassembled WGS sequence"/>
</dbReference>
<sequence>MIMIKMLKKMTLDELKAELNAINSSDNHTRKIEICTQILELIPEEAKDDKFKAFNDRGSTYANLGEYQKAINDYYQSIQ</sequence>
<feature type="non-terminal residue" evidence="1">
    <location>
        <position position="79"/>
    </location>
</feature>
<evidence type="ECO:0000313" key="2">
    <source>
        <dbReference type="Proteomes" id="UP000626656"/>
    </source>
</evidence>
<gene>
    <name evidence="1" type="ORF">AZO1586I_716</name>
</gene>
<dbReference type="SUPFAM" id="SSF48452">
    <property type="entry name" value="TPR-like"/>
    <property type="match status" value="1"/>
</dbReference>
<evidence type="ECO:0000313" key="1">
    <source>
        <dbReference type="EMBL" id="CAB5500876.1"/>
    </source>
</evidence>
<comment type="caution">
    <text evidence="1">The sequence shown here is derived from an EMBL/GenBank/DDBJ whole genome shotgun (WGS) entry which is preliminary data.</text>
</comment>
<dbReference type="EMBL" id="CAHJWF010000191">
    <property type="protein sequence ID" value="CAB5500876.1"/>
    <property type="molecule type" value="Genomic_DNA"/>
</dbReference>
<dbReference type="PROSITE" id="PS50293">
    <property type="entry name" value="TPR_REGION"/>
    <property type="match status" value="1"/>
</dbReference>
<dbReference type="Gene3D" id="1.25.40.10">
    <property type="entry name" value="Tetratricopeptide repeat domain"/>
    <property type="match status" value="1"/>
</dbReference>
<accession>A0ABM8M6N1</accession>
<reference evidence="1 2" key="1">
    <citation type="submission" date="2020-05" db="EMBL/GenBank/DDBJ databases">
        <authorList>
            <person name="Petersen J."/>
            <person name="Sayavedra L."/>
        </authorList>
    </citation>
    <scope>NUCLEOTIDE SEQUENCE [LARGE SCALE GENOMIC DNA]</scope>
    <source>
        <strain evidence="1">B azoricus SOX ET2 1586I</strain>
    </source>
</reference>
<protein>
    <recommendedName>
        <fullName evidence="3">Tetratricopeptide repeat protein</fullName>
    </recommendedName>
</protein>
<proteinExistence type="predicted"/>
<dbReference type="InterPro" id="IPR011990">
    <property type="entry name" value="TPR-like_helical_dom_sf"/>
</dbReference>
<keyword evidence="2" id="KW-1185">Reference proteome</keyword>